<dbReference type="AlphaFoldDB" id="A0AAI8L626"/>
<accession>A0AAI8L626</accession>
<organism evidence="5 6">
    <name type="scientific">Streptomyces griseorubiginosus</name>
    <dbReference type="NCBI Taxonomy" id="67304"/>
    <lineage>
        <taxon>Bacteria</taxon>
        <taxon>Bacillati</taxon>
        <taxon>Actinomycetota</taxon>
        <taxon>Actinomycetes</taxon>
        <taxon>Kitasatosporales</taxon>
        <taxon>Streptomycetaceae</taxon>
        <taxon>Streptomyces</taxon>
    </lineage>
</organism>
<dbReference type="Proteomes" id="UP000265765">
    <property type="component" value="Chromosome"/>
</dbReference>
<dbReference type="KEGG" id="sge:DWG14_06286"/>
<keyword evidence="1" id="KW-0805">Transcription regulation</keyword>
<dbReference type="InterPro" id="IPR036390">
    <property type="entry name" value="WH_DNA-bd_sf"/>
</dbReference>
<dbReference type="PANTHER" id="PTHR44846">
    <property type="entry name" value="MANNOSYL-D-GLYCERATE TRANSPORT/METABOLISM SYSTEM REPRESSOR MNGR-RELATED"/>
    <property type="match status" value="1"/>
</dbReference>
<dbReference type="InterPro" id="IPR050679">
    <property type="entry name" value="Bact_HTH_transcr_reg"/>
</dbReference>
<sequence length="90" mass="9588">MQTAEGRVTVWGMSADLPQYEYVKLADRIAAEIASGKLPAGAALPGERAMTEIYSVSIGTVRRAVRELRERGLVATLPAKGTFVVGQPDA</sequence>
<evidence type="ECO:0000259" key="4">
    <source>
        <dbReference type="PROSITE" id="PS50949"/>
    </source>
</evidence>
<dbReference type="InterPro" id="IPR036388">
    <property type="entry name" value="WH-like_DNA-bd_sf"/>
</dbReference>
<dbReference type="GO" id="GO:0003677">
    <property type="term" value="F:DNA binding"/>
    <property type="evidence" value="ECO:0007669"/>
    <property type="project" value="UniProtKB-KW"/>
</dbReference>
<dbReference type="GO" id="GO:0003700">
    <property type="term" value="F:DNA-binding transcription factor activity"/>
    <property type="evidence" value="ECO:0007669"/>
    <property type="project" value="InterPro"/>
</dbReference>
<dbReference type="GO" id="GO:0045892">
    <property type="term" value="P:negative regulation of DNA-templated transcription"/>
    <property type="evidence" value="ECO:0007669"/>
    <property type="project" value="TreeGrafter"/>
</dbReference>
<protein>
    <submittedName>
        <fullName evidence="5">Mannosyl-D-glycerate transport/metabolism system repressor MngR</fullName>
    </submittedName>
</protein>
<dbReference type="CDD" id="cd07377">
    <property type="entry name" value="WHTH_GntR"/>
    <property type="match status" value="1"/>
</dbReference>
<evidence type="ECO:0000256" key="2">
    <source>
        <dbReference type="ARBA" id="ARBA00023125"/>
    </source>
</evidence>
<gene>
    <name evidence="5" type="primary">mngR_5</name>
    <name evidence="5" type="ORF">DWG14_06286</name>
</gene>
<dbReference type="Gene3D" id="1.10.10.10">
    <property type="entry name" value="Winged helix-like DNA-binding domain superfamily/Winged helix DNA-binding domain"/>
    <property type="match status" value="1"/>
</dbReference>
<proteinExistence type="predicted"/>
<feature type="domain" description="HTH gntR-type" evidence="4">
    <location>
        <begin position="19"/>
        <end position="87"/>
    </location>
</feature>
<evidence type="ECO:0000256" key="1">
    <source>
        <dbReference type="ARBA" id="ARBA00023015"/>
    </source>
</evidence>
<dbReference type="EMBL" id="CP032427">
    <property type="protein sequence ID" value="AYC41995.1"/>
    <property type="molecule type" value="Genomic_DNA"/>
</dbReference>
<reference evidence="5 6" key="1">
    <citation type="submission" date="2018-09" db="EMBL/GenBank/DDBJ databases">
        <title>Production of Trimethoprim by Streptomyces sp. 3E-1.</title>
        <authorList>
            <person name="Kang H.J."/>
            <person name="Kim S.B."/>
        </authorList>
    </citation>
    <scope>NUCLEOTIDE SEQUENCE [LARGE SCALE GENOMIC DNA]</scope>
    <source>
        <strain evidence="5 6">3E-1</strain>
    </source>
</reference>
<keyword evidence="2" id="KW-0238">DNA-binding</keyword>
<dbReference type="Pfam" id="PF00392">
    <property type="entry name" value="GntR"/>
    <property type="match status" value="1"/>
</dbReference>
<dbReference type="PROSITE" id="PS50949">
    <property type="entry name" value="HTH_GNTR"/>
    <property type="match status" value="1"/>
</dbReference>
<dbReference type="SUPFAM" id="SSF46785">
    <property type="entry name" value="Winged helix' DNA-binding domain"/>
    <property type="match status" value="1"/>
</dbReference>
<keyword evidence="3" id="KW-0804">Transcription</keyword>
<evidence type="ECO:0000313" key="6">
    <source>
        <dbReference type="Proteomes" id="UP000265765"/>
    </source>
</evidence>
<dbReference type="SMART" id="SM00345">
    <property type="entry name" value="HTH_GNTR"/>
    <property type="match status" value="1"/>
</dbReference>
<evidence type="ECO:0000313" key="5">
    <source>
        <dbReference type="EMBL" id="AYC41995.1"/>
    </source>
</evidence>
<name>A0AAI8L626_9ACTN</name>
<dbReference type="InterPro" id="IPR000524">
    <property type="entry name" value="Tscrpt_reg_HTH_GntR"/>
</dbReference>
<dbReference type="PANTHER" id="PTHR44846:SF1">
    <property type="entry name" value="MANNOSYL-D-GLYCERATE TRANSPORT_METABOLISM SYSTEM REPRESSOR MNGR-RELATED"/>
    <property type="match status" value="1"/>
</dbReference>
<evidence type="ECO:0000256" key="3">
    <source>
        <dbReference type="ARBA" id="ARBA00023163"/>
    </source>
</evidence>